<dbReference type="Pfam" id="PF13952">
    <property type="entry name" value="DUF4216"/>
    <property type="match status" value="1"/>
</dbReference>
<dbReference type="AlphaFoldDB" id="A0A5N6M8E4"/>
<feature type="domain" description="DUF4216" evidence="1">
    <location>
        <begin position="64"/>
        <end position="123"/>
    </location>
</feature>
<dbReference type="PANTHER" id="PTHR48258:SF9">
    <property type="entry name" value="OS01G0348150 PROTEIN"/>
    <property type="match status" value="1"/>
</dbReference>
<evidence type="ECO:0000313" key="3">
    <source>
        <dbReference type="Proteomes" id="UP000326396"/>
    </source>
</evidence>
<comment type="caution">
    <text evidence="2">The sequence shown here is derived from an EMBL/GenBank/DDBJ whole genome shotgun (WGS) entry which is preliminary data.</text>
</comment>
<keyword evidence="3" id="KW-1185">Reference proteome</keyword>
<protein>
    <recommendedName>
        <fullName evidence="1">DUF4216 domain-containing protein</fullName>
    </recommendedName>
</protein>
<dbReference type="EMBL" id="SZYD01000016">
    <property type="protein sequence ID" value="KAD3336471.1"/>
    <property type="molecule type" value="Genomic_DNA"/>
</dbReference>
<evidence type="ECO:0000313" key="2">
    <source>
        <dbReference type="EMBL" id="KAD3336471.1"/>
    </source>
</evidence>
<name>A0A5N6M8E4_9ASTR</name>
<dbReference type="Proteomes" id="UP000326396">
    <property type="component" value="Linkage Group LG6"/>
</dbReference>
<proteinExistence type="predicted"/>
<reference evidence="2 3" key="1">
    <citation type="submission" date="2019-05" db="EMBL/GenBank/DDBJ databases">
        <title>Mikania micrantha, genome provides insights into the molecular mechanism of rapid growth.</title>
        <authorList>
            <person name="Liu B."/>
        </authorList>
    </citation>
    <scope>NUCLEOTIDE SEQUENCE [LARGE SCALE GENOMIC DNA]</scope>
    <source>
        <strain evidence="2">NLD-2019</strain>
        <tissue evidence="2">Leaf</tissue>
    </source>
</reference>
<accession>A0A5N6M8E4</accession>
<sequence>MKTKVMTTNVDETVKRLGQGPNFKVKSYQGYNINGYTFYTKDQDEKSTMQNSGVTLIASTTEFDWLDRSRMLRIAKNSYYVDKYGFTLVDLTSDGYASEPFVLAKQVTQVLFVDDPCKPRYHIVLQGKRRILGVDKVINEDEYDQFDDLPPFSVGIQPINDIIESNTYLRSDHNEGTYVDKPRQTNHQG</sequence>
<dbReference type="InterPro" id="IPR025312">
    <property type="entry name" value="DUF4216"/>
</dbReference>
<organism evidence="2 3">
    <name type="scientific">Mikania micrantha</name>
    <name type="common">bitter vine</name>
    <dbReference type="NCBI Taxonomy" id="192012"/>
    <lineage>
        <taxon>Eukaryota</taxon>
        <taxon>Viridiplantae</taxon>
        <taxon>Streptophyta</taxon>
        <taxon>Embryophyta</taxon>
        <taxon>Tracheophyta</taxon>
        <taxon>Spermatophyta</taxon>
        <taxon>Magnoliopsida</taxon>
        <taxon>eudicotyledons</taxon>
        <taxon>Gunneridae</taxon>
        <taxon>Pentapetalae</taxon>
        <taxon>asterids</taxon>
        <taxon>campanulids</taxon>
        <taxon>Asterales</taxon>
        <taxon>Asteraceae</taxon>
        <taxon>Asteroideae</taxon>
        <taxon>Heliantheae alliance</taxon>
        <taxon>Eupatorieae</taxon>
        <taxon>Mikania</taxon>
    </lineage>
</organism>
<dbReference type="PANTHER" id="PTHR48258">
    <property type="entry name" value="DUF4218 DOMAIN-CONTAINING PROTEIN-RELATED"/>
    <property type="match status" value="1"/>
</dbReference>
<dbReference type="OrthoDB" id="1709318at2759"/>
<evidence type="ECO:0000259" key="1">
    <source>
        <dbReference type="Pfam" id="PF13952"/>
    </source>
</evidence>
<gene>
    <name evidence="2" type="ORF">E3N88_31990</name>
</gene>